<dbReference type="InterPro" id="IPR010982">
    <property type="entry name" value="Lambda_DNA-bd_dom_sf"/>
</dbReference>
<dbReference type="Pfam" id="PF07883">
    <property type="entry name" value="Cupin_2"/>
    <property type="match status" value="1"/>
</dbReference>
<dbReference type="CDD" id="cd02209">
    <property type="entry name" value="cupin_XRE_C"/>
    <property type="match status" value="1"/>
</dbReference>
<dbReference type="RefSeq" id="WP_338607280.1">
    <property type="nucleotide sequence ID" value="NZ_CP146275.1"/>
</dbReference>
<dbReference type="EMBL" id="CP146275">
    <property type="protein sequence ID" value="WWT31819.1"/>
    <property type="molecule type" value="Genomic_DNA"/>
</dbReference>
<organism evidence="4 5">
    <name type="scientific">Pelagibacterium nitratireducens</name>
    <dbReference type="NCBI Taxonomy" id="1046114"/>
    <lineage>
        <taxon>Bacteria</taxon>
        <taxon>Pseudomonadati</taxon>
        <taxon>Pseudomonadota</taxon>
        <taxon>Alphaproteobacteria</taxon>
        <taxon>Hyphomicrobiales</taxon>
        <taxon>Devosiaceae</taxon>
        <taxon>Pelagibacterium</taxon>
    </lineage>
</organism>
<dbReference type="InterPro" id="IPR013096">
    <property type="entry name" value="Cupin_2"/>
</dbReference>
<feature type="region of interest" description="Disordered" evidence="2">
    <location>
        <begin position="1"/>
        <end position="25"/>
    </location>
</feature>
<dbReference type="SUPFAM" id="SSF51182">
    <property type="entry name" value="RmlC-like cupins"/>
    <property type="match status" value="1"/>
</dbReference>
<dbReference type="Gene3D" id="2.60.120.10">
    <property type="entry name" value="Jelly Rolls"/>
    <property type="match status" value="1"/>
</dbReference>
<dbReference type="PANTHER" id="PTHR46797">
    <property type="entry name" value="HTH-TYPE TRANSCRIPTIONAL REGULATOR"/>
    <property type="match status" value="1"/>
</dbReference>
<dbReference type="PROSITE" id="PS50943">
    <property type="entry name" value="HTH_CROC1"/>
    <property type="match status" value="1"/>
</dbReference>
<dbReference type="Proteomes" id="UP001369958">
    <property type="component" value="Chromosome"/>
</dbReference>
<sequence>MTRQRRPALGSAPVTLSRAKSDVSNEPEAELAITDKTRIGAKIRHARLLRELSLKELALKVGCSVSTLSKIEGEKANPSLTMLHKIGAALGSNLAELFSGDEEFGVITKANDRPVIETDQVRRGTGILLERLVPYSSGYLLQGNVHIIEPGGGSEDGLKHEGEELGYIIEGQLELTVGGQSYIAEAGDSFFFRSNLPHSYRNPGESVTRVVWVNTPPTF</sequence>
<dbReference type="Gene3D" id="1.10.260.40">
    <property type="entry name" value="lambda repressor-like DNA-binding domains"/>
    <property type="match status" value="1"/>
</dbReference>
<evidence type="ECO:0000256" key="2">
    <source>
        <dbReference type="SAM" id="MobiDB-lite"/>
    </source>
</evidence>
<dbReference type="SUPFAM" id="SSF47413">
    <property type="entry name" value="lambda repressor-like DNA-binding domains"/>
    <property type="match status" value="1"/>
</dbReference>
<evidence type="ECO:0000313" key="4">
    <source>
        <dbReference type="EMBL" id="WWT31819.1"/>
    </source>
</evidence>
<keyword evidence="1" id="KW-0238">DNA-binding</keyword>
<accession>A0ABZ2HW11</accession>
<dbReference type="InterPro" id="IPR011051">
    <property type="entry name" value="RmlC_Cupin_sf"/>
</dbReference>
<dbReference type="SMART" id="SM00530">
    <property type="entry name" value="HTH_XRE"/>
    <property type="match status" value="1"/>
</dbReference>
<keyword evidence="5" id="KW-1185">Reference proteome</keyword>
<dbReference type="PANTHER" id="PTHR46797:SF2">
    <property type="entry name" value="TRANSCRIPTIONAL REGULATOR"/>
    <property type="match status" value="1"/>
</dbReference>
<evidence type="ECO:0000259" key="3">
    <source>
        <dbReference type="PROSITE" id="PS50943"/>
    </source>
</evidence>
<dbReference type="Pfam" id="PF01381">
    <property type="entry name" value="HTH_3"/>
    <property type="match status" value="1"/>
</dbReference>
<dbReference type="CDD" id="cd00093">
    <property type="entry name" value="HTH_XRE"/>
    <property type="match status" value="1"/>
</dbReference>
<feature type="domain" description="HTH cro/C1-type" evidence="3">
    <location>
        <begin position="43"/>
        <end position="97"/>
    </location>
</feature>
<evidence type="ECO:0000313" key="5">
    <source>
        <dbReference type="Proteomes" id="UP001369958"/>
    </source>
</evidence>
<dbReference type="InterPro" id="IPR050807">
    <property type="entry name" value="TransReg_Diox_bact_type"/>
</dbReference>
<dbReference type="InterPro" id="IPR014710">
    <property type="entry name" value="RmlC-like_jellyroll"/>
</dbReference>
<gene>
    <name evidence="4" type="ORF">V6617_12460</name>
</gene>
<dbReference type="InterPro" id="IPR001387">
    <property type="entry name" value="Cro/C1-type_HTH"/>
</dbReference>
<name>A0ABZ2HW11_9HYPH</name>
<protein>
    <submittedName>
        <fullName evidence="4">XRE family transcriptional regulator</fullName>
    </submittedName>
</protein>
<evidence type="ECO:0000256" key="1">
    <source>
        <dbReference type="ARBA" id="ARBA00023125"/>
    </source>
</evidence>
<reference evidence="4 5" key="1">
    <citation type="submission" date="2024-02" db="EMBL/GenBank/DDBJ databases">
        <title>Complete genome sequence of Pelagibacterium nitratireducens ZH15.</title>
        <authorList>
            <person name="Zhao L.H."/>
        </authorList>
    </citation>
    <scope>NUCLEOTIDE SEQUENCE [LARGE SCALE GENOMIC DNA]</scope>
    <source>
        <strain evidence="4 5">ZH15</strain>
    </source>
</reference>
<proteinExistence type="predicted"/>